<dbReference type="GO" id="GO:0042562">
    <property type="term" value="F:hormone binding"/>
    <property type="evidence" value="ECO:0007669"/>
    <property type="project" value="TreeGrafter"/>
</dbReference>
<dbReference type="Gene3D" id="4.10.400.10">
    <property type="entry name" value="Low-density Lipoprotein Receptor"/>
    <property type="match status" value="4"/>
</dbReference>
<keyword evidence="5" id="KW-1133">Transmembrane helix</keyword>
<dbReference type="GO" id="GO:0006898">
    <property type="term" value="P:receptor-mediated endocytosis"/>
    <property type="evidence" value="ECO:0007669"/>
    <property type="project" value="TreeGrafter"/>
</dbReference>
<keyword evidence="8" id="KW-0675">Receptor</keyword>
<dbReference type="Pfam" id="PF00057">
    <property type="entry name" value="Ldl_recept_a"/>
    <property type="match status" value="4"/>
</dbReference>
<evidence type="ECO:0000256" key="8">
    <source>
        <dbReference type="ARBA" id="ARBA00023170"/>
    </source>
</evidence>
<evidence type="ECO:0000313" key="13">
    <source>
        <dbReference type="Proteomes" id="UP000186922"/>
    </source>
</evidence>
<dbReference type="InterPro" id="IPR002172">
    <property type="entry name" value="LDrepeatLR_classA_rpt"/>
</dbReference>
<evidence type="ECO:0000256" key="3">
    <source>
        <dbReference type="ARBA" id="ARBA00022692"/>
    </source>
</evidence>
<feature type="signal peptide" evidence="11">
    <location>
        <begin position="1"/>
        <end position="17"/>
    </location>
</feature>
<dbReference type="PRINTS" id="PR00261">
    <property type="entry name" value="LDLRECEPTOR"/>
</dbReference>
<evidence type="ECO:0000256" key="10">
    <source>
        <dbReference type="PROSITE-ProRule" id="PRU00124"/>
    </source>
</evidence>
<evidence type="ECO:0000256" key="9">
    <source>
        <dbReference type="ARBA" id="ARBA00023180"/>
    </source>
</evidence>
<evidence type="ECO:0000256" key="1">
    <source>
        <dbReference type="ARBA" id="ARBA00004167"/>
    </source>
</evidence>
<sequence length="195" mass="22048">MQILLVGAVLLVQWTFTDNPAAQTSPPRCPYSPPVFTCRSTQECIPIYFACDGEKDCVDGSDEEQCSSRACPDSYFRCSNGQCIPENWKCDYYGDCPHGEDEQQGCPPPTCQTHQFACRTYTWNTTYCIPSHWRCDKSSDCADGSDEETCNYRTCHTDDFRCNSTNLCIPKEKKCDGVFDCRDNSDELGCSKYRA</sequence>
<keyword evidence="9" id="KW-0325">Glycoprotein</keyword>
<keyword evidence="13" id="KW-1185">Reference proteome</keyword>
<evidence type="ECO:0000256" key="11">
    <source>
        <dbReference type="SAM" id="SignalP"/>
    </source>
</evidence>
<dbReference type="PROSITE" id="PS01209">
    <property type="entry name" value="LDLRA_1"/>
    <property type="match status" value="2"/>
</dbReference>
<keyword evidence="11" id="KW-0732">Signal</keyword>
<dbReference type="PROSITE" id="PS50068">
    <property type="entry name" value="LDLRA_2"/>
    <property type="match status" value="4"/>
</dbReference>
<feature type="disulfide bond" evidence="10">
    <location>
        <begin position="78"/>
        <end position="96"/>
    </location>
</feature>
<dbReference type="GO" id="GO:0043235">
    <property type="term" value="C:receptor complex"/>
    <property type="evidence" value="ECO:0007669"/>
    <property type="project" value="TreeGrafter"/>
</dbReference>
<dbReference type="AlphaFoldDB" id="A0A1D1UW46"/>
<dbReference type="OrthoDB" id="6372855at2759"/>
<keyword evidence="4" id="KW-0677">Repeat</keyword>
<dbReference type="PANTHER" id="PTHR22722">
    <property type="entry name" value="LOW-DENSITY LIPOPROTEIN RECEPTOR-RELATED PROTEIN 2-RELATED"/>
    <property type="match status" value="1"/>
</dbReference>
<protein>
    <submittedName>
        <fullName evidence="12">Uncharacterized protein</fullName>
    </submittedName>
</protein>
<reference evidence="12 13" key="1">
    <citation type="journal article" date="2016" name="Nat. Commun.">
        <title>Extremotolerant tardigrade genome and improved radiotolerance of human cultured cells by tardigrade-unique protein.</title>
        <authorList>
            <person name="Hashimoto T."/>
            <person name="Horikawa D.D."/>
            <person name="Saito Y."/>
            <person name="Kuwahara H."/>
            <person name="Kozuka-Hata H."/>
            <person name="Shin-I T."/>
            <person name="Minakuchi Y."/>
            <person name="Ohishi K."/>
            <person name="Motoyama A."/>
            <person name="Aizu T."/>
            <person name="Enomoto A."/>
            <person name="Kondo K."/>
            <person name="Tanaka S."/>
            <person name="Hara Y."/>
            <person name="Koshikawa S."/>
            <person name="Sagara H."/>
            <person name="Miura T."/>
            <person name="Yokobori S."/>
            <person name="Miyagawa K."/>
            <person name="Suzuki Y."/>
            <person name="Kubo T."/>
            <person name="Oyama M."/>
            <person name="Kohara Y."/>
            <person name="Fujiyama A."/>
            <person name="Arakawa K."/>
            <person name="Katayama T."/>
            <person name="Toyoda A."/>
            <person name="Kunieda T."/>
        </authorList>
    </citation>
    <scope>NUCLEOTIDE SEQUENCE [LARGE SCALE GENOMIC DNA]</scope>
    <source>
        <strain evidence="12 13">YOKOZUNA-1</strain>
    </source>
</reference>
<gene>
    <name evidence="12" type="primary">RvY_05744</name>
    <name evidence="12" type="synonym">RvY_05744.1</name>
    <name evidence="12" type="ORF">RvY_05744-1</name>
</gene>
<evidence type="ECO:0000313" key="12">
    <source>
        <dbReference type="EMBL" id="GAU93876.1"/>
    </source>
</evidence>
<dbReference type="InterPro" id="IPR036055">
    <property type="entry name" value="LDL_receptor-like_sf"/>
</dbReference>
<feature type="disulfide bond" evidence="10">
    <location>
        <begin position="175"/>
        <end position="190"/>
    </location>
</feature>
<evidence type="ECO:0000256" key="5">
    <source>
        <dbReference type="ARBA" id="ARBA00022989"/>
    </source>
</evidence>
<feature type="disulfide bond" evidence="10">
    <location>
        <begin position="71"/>
        <end position="83"/>
    </location>
</feature>
<dbReference type="SMART" id="SM00192">
    <property type="entry name" value="LDLa"/>
    <property type="match status" value="4"/>
</dbReference>
<comment type="caution">
    <text evidence="10">Lacks conserved residue(s) required for the propagation of feature annotation.</text>
</comment>
<dbReference type="EMBL" id="BDGG01000002">
    <property type="protein sequence ID" value="GAU93876.1"/>
    <property type="molecule type" value="Genomic_DNA"/>
</dbReference>
<organism evidence="12 13">
    <name type="scientific">Ramazzottius varieornatus</name>
    <name type="common">Water bear</name>
    <name type="synonym">Tardigrade</name>
    <dbReference type="NCBI Taxonomy" id="947166"/>
    <lineage>
        <taxon>Eukaryota</taxon>
        <taxon>Metazoa</taxon>
        <taxon>Ecdysozoa</taxon>
        <taxon>Tardigrada</taxon>
        <taxon>Eutardigrada</taxon>
        <taxon>Parachela</taxon>
        <taxon>Hypsibioidea</taxon>
        <taxon>Ramazzottiidae</taxon>
        <taxon>Ramazzottius</taxon>
    </lineage>
</organism>
<dbReference type="InterPro" id="IPR023415">
    <property type="entry name" value="LDLR_class-A_CS"/>
</dbReference>
<evidence type="ECO:0000256" key="2">
    <source>
        <dbReference type="ARBA" id="ARBA00004308"/>
    </source>
</evidence>
<evidence type="ECO:0000256" key="6">
    <source>
        <dbReference type="ARBA" id="ARBA00023136"/>
    </source>
</evidence>
<name>A0A1D1UW46_RAMVA</name>
<proteinExistence type="predicted"/>
<dbReference type="GO" id="GO:0016324">
    <property type="term" value="C:apical plasma membrane"/>
    <property type="evidence" value="ECO:0007669"/>
    <property type="project" value="TreeGrafter"/>
</dbReference>
<dbReference type="FunFam" id="4.10.400.10:FF:000045">
    <property type="entry name" value="Low-density lipoprotein receptor-related protein 2"/>
    <property type="match status" value="1"/>
</dbReference>
<dbReference type="GO" id="GO:0012505">
    <property type="term" value="C:endomembrane system"/>
    <property type="evidence" value="ECO:0007669"/>
    <property type="project" value="UniProtKB-SubCell"/>
</dbReference>
<dbReference type="CDD" id="cd00112">
    <property type="entry name" value="LDLa"/>
    <property type="match status" value="4"/>
</dbReference>
<keyword evidence="3" id="KW-0812">Transmembrane</keyword>
<feature type="disulfide bond" evidence="10">
    <location>
        <begin position="51"/>
        <end position="66"/>
    </location>
</feature>
<dbReference type="Proteomes" id="UP000186922">
    <property type="component" value="Unassembled WGS sequence"/>
</dbReference>
<dbReference type="SUPFAM" id="SSF57424">
    <property type="entry name" value="LDL receptor-like module"/>
    <property type="match status" value="4"/>
</dbReference>
<feature type="disulfide bond" evidence="10">
    <location>
        <begin position="135"/>
        <end position="150"/>
    </location>
</feature>
<dbReference type="STRING" id="947166.A0A1D1UW46"/>
<dbReference type="PANTHER" id="PTHR22722:SF14">
    <property type="entry name" value="MEGALIN, ISOFORM A"/>
    <property type="match status" value="1"/>
</dbReference>
<keyword evidence="6" id="KW-0472">Membrane</keyword>
<keyword evidence="7 10" id="KW-1015">Disulfide bond</keyword>
<dbReference type="InterPro" id="IPR051221">
    <property type="entry name" value="LDLR-related"/>
</dbReference>
<comment type="caution">
    <text evidence="12">The sequence shown here is derived from an EMBL/GenBank/DDBJ whole genome shotgun (WGS) entry which is preliminary data.</text>
</comment>
<comment type="subcellular location">
    <subcellularLocation>
        <location evidence="2">Endomembrane system</location>
    </subcellularLocation>
    <subcellularLocation>
        <location evidence="1">Membrane</location>
        <topology evidence="1">Single-pass membrane protein</topology>
    </subcellularLocation>
</comment>
<evidence type="ECO:0000256" key="7">
    <source>
        <dbReference type="ARBA" id="ARBA00023157"/>
    </source>
</evidence>
<feature type="chain" id="PRO_5008897708" evidence="11">
    <location>
        <begin position="18"/>
        <end position="195"/>
    </location>
</feature>
<accession>A0A1D1UW46</accession>
<evidence type="ECO:0000256" key="4">
    <source>
        <dbReference type="ARBA" id="ARBA00022737"/>
    </source>
</evidence>